<keyword evidence="2" id="KW-1185">Reference proteome</keyword>
<dbReference type="Gene3D" id="3.10.180.10">
    <property type="entry name" value="2,3-Dihydroxybiphenyl 1,2-Dioxygenase, domain 1"/>
    <property type="match status" value="1"/>
</dbReference>
<gene>
    <name evidence="1" type="ORF">H9651_14310</name>
</gene>
<evidence type="ECO:0000313" key="1">
    <source>
        <dbReference type="EMBL" id="MBD7958811.1"/>
    </source>
</evidence>
<dbReference type="EMBL" id="JACSQP010000013">
    <property type="protein sequence ID" value="MBD7958811.1"/>
    <property type="molecule type" value="Genomic_DNA"/>
</dbReference>
<evidence type="ECO:0000313" key="2">
    <source>
        <dbReference type="Proteomes" id="UP000648352"/>
    </source>
</evidence>
<protein>
    <submittedName>
        <fullName evidence="1">Methylmalonyl-CoA epimerase</fullName>
    </submittedName>
</protein>
<sequence length="120" mass="13375">MKLLQIAQHAVDLDRAATFYATLLDAEPVARFDDPELVFFDLDGVRLLLDRSAPSALVYLEVDNVHETLERVPGIEVVTAPHVIFRHDDDTLGPAGYDEWQAFVRDSEGNAVGLVAFQRP</sequence>
<organism evidence="1 2">
    <name type="scientific">Microbacterium pullorum</name>
    <dbReference type="NCBI Taxonomy" id="2762236"/>
    <lineage>
        <taxon>Bacteria</taxon>
        <taxon>Bacillati</taxon>
        <taxon>Actinomycetota</taxon>
        <taxon>Actinomycetes</taxon>
        <taxon>Micrococcales</taxon>
        <taxon>Microbacteriaceae</taxon>
        <taxon>Microbacterium</taxon>
    </lineage>
</organism>
<comment type="caution">
    <text evidence="1">The sequence shown here is derived from an EMBL/GenBank/DDBJ whole genome shotgun (WGS) entry which is preliminary data.</text>
</comment>
<accession>A0ABR8S5R0</accession>
<reference evidence="1 2" key="1">
    <citation type="submission" date="2020-08" db="EMBL/GenBank/DDBJ databases">
        <title>A Genomic Blueprint of the Chicken Gut Microbiome.</title>
        <authorList>
            <person name="Gilroy R."/>
            <person name="Ravi A."/>
            <person name="Getino M."/>
            <person name="Pursley I."/>
            <person name="Horton D.L."/>
            <person name="Alikhan N.-F."/>
            <person name="Baker D."/>
            <person name="Gharbi K."/>
            <person name="Hall N."/>
            <person name="Watson M."/>
            <person name="Adriaenssens E.M."/>
            <person name="Foster-Nyarko E."/>
            <person name="Jarju S."/>
            <person name="Secka A."/>
            <person name="Antonio M."/>
            <person name="Oren A."/>
            <person name="Chaudhuri R."/>
            <person name="La Ragione R.M."/>
            <person name="Hildebrand F."/>
            <person name="Pallen M.J."/>
        </authorList>
    </citation>
    <scope>NUCLEOTIDE SEQUENCE [LARGE SCALE GENOMIC DNA]</scope>
    <source>
        <strain evidence="1 2">Sa4CUA7</strain>
    </source>
</reference>
<dbReference type="SUPFAM" id="SSF54593">
    <property type="entry name" value="Glyoxalase/Bleomycin resistance protein/Dihydroxybiphenyl dioxygenase"/>
    <property type="match status" value="1"/>
</dbReference>
<dbReference type="Proteomes" id="UP000648352">
    <property type="component" value="Unassembled WGS sequence"/>
</dbReference>
<dbReference type="InterPro" id="IPR029068">
    <property type="entry name" value="Glyas_Bleomycin-R_OHBP_Dase"/>
</dbReference>
<name>A0ABR8S5R0_9MICO</name>
<proteinExistence type="predicted"/>
<dbReference type="RefSeq" id="WP_191720006.1">
    <property type="nucleotide sequence ID" value="NZ_JACSQP010000013.1"/>
</dbReference>